<dbReference type="Gene3D" id="2.60.40.1730">
    <property type="entry name" value="tricorn interacting facor f3 domain"/>
    <property type="match status" value="1"/>
</dbReference>
<dbReference type="GO" id="GO:0008270">
    <property type="term" value="F:zinc ion binding"/>
    <property type="evidence" value="ECO:0007669"/>
    <property type="project" value="TreeGrafter"/>
</dbReference>
<evidence type="ECO:0000313" key="2">
    <source>
        <dbReference type="Ensembl" id="ENSCCRP00020054325.1"/>
    </source>
</evidence>
<dbReference type="Pfam" id="PF17900">
    <property type="entry name" value="Peptidase_M1_N"/>
    <property type="match status" value="1"/>
</dbReference>
<protein>
    <recommendedName>
        <fullName evidence="1">Aminopeptidase N-like N-terminal domain-containing protein</fullName>
    </recommendedName>
</protein>
<dbReference type="Ensembl" id="ENSCCRT00020059463.1">
    <property type="protein sequence ID" value="ENSCCRP00020054325.1"/>
    <property type="gene ID" value="ENSCCRG00020024736.1"/>
</dbReference>
<dbReference type="GO" id="GO:0070006">
    <property type="term" value="F:metalloaminopeptidase activity"/>
    <property type="evidence" value="ECO:0007669"/>
    <property type="project" value="TreeGrafter"/>
</dbReference>
<feature type="domain" description="Aminopeptidase N-like N-terminal" evidence="1">
    <location>
        <begin position="51"/>
        <end position="105"/>
    </location>
</feature>
<dbReference type="GO" id="GO:0008217">
    <property type="term" value="P:regulation of blood pressure"/>
    <property type="evidence" value="ECO:0007669"/>
    <property type="project" value="TreeGrafter"/>
</dbReference>
<dbReference type="GO" id="GO:0005615">
    <property type="term" value="C:extracellular space"/>
    <property type="evidence" value="ECO:0007669"/>
    <property type="project" value="TreeGrafter"/>
</dbReference>
<dbReference type="GO" id="GO:0005886">
    <property type="term" value="C:plasma membrane"/>
    <property type="evidence" value="ECO:0007669"/>
    <property type="project" value="TreeGrafter"/>
</dbReference>
<dbReference type="GO" id="GO:0042277">
    <property type="term" value="F:peptide binding"/>
    <property type="evidence" value="ECO:0007669"/>
    <property type="project" value="TreeGrafter"/>
</dbReference>
<dbReference type="SUPFAM" id="SSF63737">
    <property type="entry name" value="Leukotriene A4 hydrolase N-terminal domain"/>
    <property type="match status" value="1"/>
</dbReference>
<dbReference type="PANTHER" id="PTHR11533">
    <property type="entry name" value="PROTEASE M1 ZINC METALLOPROTEASE"/>
    <property type="match status" value="1"/>
</dbReference>
<proteinExistence type="predicted"/>
<dbReference type="GO" id="GO:0005737">
    <property type="term" value="C:cytoplasm"/>
    <property type="evidence" value="ECO:0007669"/>
    <property type="project" value="TreeGrafter"/>
</dbReference>
<sequence length="109" mass="12084">GGSGEGVPFLPHRLRRCGCKKSNSTMDSIYPISTSGEPFPWTELRLPPSVHPVHYNISLHPNLTLMTFQGSVSILVKVLHETKNIVLHGSDMNISKVTFEGKEQIAIKF</sequence>
<dbReference type="GO" id="GO:0006508">
    <property type="term" value="P:proteolysis"/>
    <property type="evidence" value="ECO:0007669"/>
    <property type="project" value="TreeGrafter"/>
</dbReference>
<dbReference type="InterPro" id="IPR042097">
    <property type="entry name" value="Aminopeptidase_N-like_N_sf"/>
</dbReference>
<dbReference type="AlphaFoldDB" id="A0A8C2FC98"/>
<dbReference type="InterPro" id="IPR045357">
    <property type="entry name" value="Aminopeptidase_N-like_N"/>
</dbReference>
<organism evidence="2 3">
    <name type="scientific">Cyprinus carpio</name>
    <name type="common">Common carp</name>
    <dbReference type="NCBI Taxonomy" id="7962"/>
    <lineage>
        <taxon>Eukaryota</taxon>
        <taxon>Metazoa</taxon>
        <taxon>Chordata</taxon>
        <taxon>Craniata</taxon>
        <taxon>Vertebrata</taxon>
        <taxon>Euteleostomi</taxon>
        <taxon>Actinopterygii</taxon>
        <taxon>Neopterygii</taxon>
        <taxon>Teleostei</taxon>
        <taxon>Ostariophysi</taxon>
        <taxon>Cypriniformes</taxon>
        <taxon>Cyprinidae</taxon>
        <taxon>Cyprininae</taxon>
        <taxon>Cyprinus</taxon>
    </lineage>
</organism>
<dbReference type="Proteomes" id="UP000694701">
    <property type="component" value="Unplaced"/>
</dbReference>
<dbReference type="GO" id="GO:0043171">
    <property type="term" value="P:peptide catabolic process"/>
    <property type="evidence" value="ECO:0007669"/>
    <property type="project" value="TreeGrafter"/>
</dbReference>
<accession>A0A8C2FC98</accession>
<dbReference type="InterPro" id="IPR050344">
    <property type="entry name" value="Peptidase_M1_aminopeptidases"/>
</dbReference>
<name>A0A8C2FC98_CYPCA</name>
<evidence type="ECO:0000259" key="1">
    <source>
        <dbReference type="Pfam" id="PF17900"/>
    </source>
</evidence>
<reference evidence="2" key="1">
    <citation type="submission" date="2025-08" db="UniProtKB">
        <authorList>
            <consortium name="Ensembl"/>
        </authorList>
    </citation>
    <scope>IDENTIFICATION</scope>
</reference>
<evidence type="ECO:0000313" key="3">
    <source>
        <dbReference type="Proteomes" id="UP000694701"/>
    </source>
</evidence>
<dbReference type="PANTHER" id="PTHR11533:SF42">
    <property type="entry name" value="LEUCYL-CYSTINYL AMINOPEPTIDASE"/>
    <property type="match status" value="1"/>
</dbReference>